<dbReference type="EMBL" id="JACSNQ010000010">
    <property type="protein sequence ID" value="MBM6775062.1"/>
    <property type="molecule type" value="Genomic_DNA"/>
</dbReference>
<keyword evidence="1" id="KW-0378">Hydrolase</keyword>
<dbReference type="SUPFAM" id="SSF56784">
    <property type="entry name" value="HAD-like"/>
    <property type="match status" value="1"/>
</dbReference>
<dbReference type="InterPro" id="IPR000150">
    <property type="entry name" value="Cof"/>
</dbReference>
<dbReference type="RefSeq" id="WP_204793406.1">
    <property type="nucleotide sequence ID" value="NZ_JACSNQ010000010.1"/>
</dbReference>
<dbReference type="PANTHER" id="PTHR10000:SF25">
    <property type="entry name" value="PHOSPHATASE YKRA-RELATED"/>
    <property type="match status" value="1"/>
</dbReference>
<proteinExistence type="predicted"/>
<dbReference type="SFLD" id="SFLDS00003">
    <property type="entry name" value="Haloacid_Dehalogenase"/>
    <property type="match status" value="1"/>
</dbReference>
<organism evidence="1 2">
    <name type="scientific">Olsenella profusa</name>
    <dbReference type="NCBI Taxonomy" id="138595"/>
    <lineage>
        <taxon>Bacteria</taxon>
        <taxon>Bacillati</taxon>
        <taxon>Actinomycetota</taxon>
        <taxon>Coriobacteriia</taxon>
        <taxon>Coriobacteriales</taxon>
        <taxon>Atopobiaceae</taxon>
        <taxon>Olsenella</taxon>
    </lineage>
</organism>
<dbReference type="PROSITE" id="PS01229">
    <property type="entry name" value="COF_2"/>
    <property type="match status" value="1"/>
</dbReference>
<evidence type="ECO:0000313" key="1">
    <source>
        <dbReference type="EMBL" id="MBM6775062.1"/>
    </source>
</evidence>
<dbReference type="SFLD" id="SFLDG01140">
    <property type="entry name" value="C2.B:_Phosphomannomutase_and_P"/>
    <property type="match status" value="1"/>
</dbReference>
<dbReference type="InterPro" id="IPR036412">
    <property type="entry name" value="HAD-like_sf"/>
</dbReference>
<name>A0ABS2F3D6_9ACTN</name>
<dbReference type="PANTHER" id="PTHR10000">
    <property type="entry name" value="PHOSPHOSERINE PHOSPHATASE"/>
    <property type="match status" value="1"/>
</dbReference>
<dbReference type="Gene3D" id="3.30.1240.10">
    <property type="match status" value="1"/>
</dbReference>
<comment type="caution">
    <text evidence="1">The sequence shown here is derived from an EMBL/GenBank/DDBJ whole genome shotgun (WGS) entry which is preliminary data.</text>
</comment>
<dbReference type="InterPro" id="IPR023214">
    <property type="entry name" value="HAD_sf"/>
</dbReference>
<reference evidence="1 2" key="1">
    <citation type="journal article" date="2021" name="Sci. Rep.">
        <title>The distribution of antibiotic resistance genes in chicken gut microbiota commensals.</title>
        <authorList>
            <person name="Juricova H."/>
            <person name="Matiasovicova J."/>
            <person name="Kubasova T."/>
            <person name="Cejkova D."/>
            <person name="Rychlik I."/>
        </authorList>
    </citation>
    <scope>NUCLEOTIDE SEQUENCE [LARGE SCALE GENOMIC DNA]</scope>
    <source>
        <strain evidence="1 2">An794</strain>
    </source>
</reference>
<accession>A0ABS2F3D6</accession>
<protein>
    <submittedName>
        <fullName evidence="1">Cof-type HAD-IIB family hydrolase</fullName>
    </submittedName>
</protein>
<evidence type="ECO:0000313" key="2">
    <source>
        <dbReference type="Proteomes" id="UP000712527"/>
    </source>
</evidence>
<dbReference type="InterPro" id="IPR006379">
    <property type="entry name" value="HAD-SF_hydro_IIB"/>
</dbReference>
<dbReference type="Proteomes" id="UP000712527">
    <property type="component" value="Unassembled WGS sequence"/>
</dbReference>
<dbReference type="GO" id="GO:0016787">
    <property type="term" value="F:hydrolase activity"/>
    <property type="evidence" value="ECO:0007669"/>
    <property type="project" value="UniProtKB-KW"/>
</dbReference>
<sequence length="284" mass="30759">MGEKNLEVTPGSWGTPAPVRAVFLDVDGTMLSNARGVEPESTREAVRRLRAAGILPVLATGRTSYLLDLVDLTGFAGFVTFNGQLVEYEGRVVHSNPLDPDDVASTVRQVQDGLYTCLFMERDGMYVNKVDERVRALAEIAHNHYEARDITRALTHDVYQLNAFLAPGEEQVLLDATSHCKTTRWSDLFVDVIPRDGGKDVGVKIMMDELGLDPRECVAFGDGGNDVDMFGVVGTSVAMGNGGEAARAAATYVTDHVDADGLWNACVRLGLIDGPLWAERGEGD</sequence>
<dbReference type="Gene3D" id="3.40.50.1000">
    <property type="entry name" value="HAD superfamily/HAD-like"/>
    <property type="match status" value="1"/>
</dbReference>
<dbReference type="NCBIfam" id="TIGR00099">
    <property type="entry name" value="Cof-subfamily"/>
    <property type="match status" value="1"/>
</dbReference>
<dbReference type="NCBIfam" id="TIGR01484">
    <property type="entry name" value="HAD-SF-IIB"/>
    <property type="match status" value="1"/>
</dbReference>
<dbReference type="Pfam" id="PF08282">
    <property type="entry name" value="Hydrolase_3"/>
    <property type="match status" value="1"/>
</dbReference>
<keyword evidence="2" id="KW-1185">Reference proteome</keyword>
<gene>
    <name evidence="1" type="ORF">H9X80_05855</name>
</gene>